<evidence type="ECO:0000259" key="9">
    <source>
        <dbReference type="Pfam" id="PF20730"/>
    </source>
</evidence>
<evidence type="ECO:0000256" key="3">
    <source>
        <dbReference type="ARBA" id="ARBA00022475"/>
    </source>
</evidence>
<evidence type="ECO:0000256" key="2">
    <source>
        <dbReference type="ARBA" id="ARBA00006448"/>
    </source>
</evidence>
<evidence type="ECO:0000256" key="7">
    <source>
        <dbReference type="SAM" id="Phobius"/>
    </source>
</evidence>
<sequence length="194" mass="20930">MFFQGWFGLWRVLVVGTLAYIALVILLRISGKRTLAKFNAFDFVVTVAIGSTLATILLSNSVALAEGILALALLIGLQYAISWLSVRSERFQELIKSEPTLLVHRGRFLESALQSQRLSREEVLAAVRADGHARLEDVGAIVLETDGTISIITGNDPQPSDAALKTVQGFGRTCLHAQASSHNDDATGKPLDAS</sequence>
<evidence type="ECO:0000259" key="8">
    <source>
        <dbReference type="Pfam" id="PF04239"/>
    </source>
</evidence>
<dbReference type="RefSeq" id="WP_199049650.1">
    <property type="nucleotide sequence ID" value="NZ_JAELXT010000012.1"/>
</dbReference>
<evidence type="ECO:0000256" key="4">
    <source>
        <dbReference type="ARBA" id="ARBA00022692"/>
    </source>
</evidence>
<keyword evidence="4 7" id="KW-0812">Transmembrane</keyword>
<organism evidence="10 11">
    <name type="scientific">Microvirga splendida</name>
    <dbReference type="NCBI Taxonomy" id="2795727"/>
    <lineage>
        <taxon>Bacteria</taxon>
        <taxon>Pseudomonadati</taxon>
        <taxon>Pseudomonadota</taxon>
        <taxon>Alphaproteobacteria</taxon>
        <taxon>Hyphomicrobiales</taxon>
        <taxon>Methylobacteriaceae</taxon>
        <taxon>Microvirga</taxon>
    </lineage>
</organism>
<protein>
    <submittedName>
        <fullName evidence="10">DUF421 domain-containing protein</fullName>
    </submittedName>
</protein>
<keyword evidence="6 7" id="KW-0472">Membrane</keyword>
<evidence type="ECO:0000256" key="5">
    <source>
        <dbReference type="ARBA" id="ARBA00022989"/>
    </source>
</evidence>
<gene>
    <name evidence="10" type="ORF">JAO75_13430</name>
</gene>
<feature type="domain" description="YetF C-terminal" evidence="8">
    <location>
        <begin position="87"/>
        <end position="156"/>
    </location>
</feature>
<dbReference type="PANTHER" id="PTHR34582">
    <property type="entry name" value="UPF0702 TRANSMEMBRANE PROTEIN YCAP"/>
    <property type="match status" value="1"/>
</dbReference>
<evidence type="ECO:0000313" key="11">
    <source>
        <dbReference type="Proteomes" id="UP000620670"/>
    </source>
</evidence>
<dbReference type="PANTHER" id="PTHR34582:SF6">
    <property type="entry name" value="UPF0702 TRANSMEMBRANE PROTEIN YCAP"/>
    <property type="match status" value="1"/>
</dbReference>
<accession>A0ABS0Y279</accession>
<keyword evidence="11" id="KW-1185">Reference proteome</keyword>
<proteinExistence type="inferred from homology"/>
<comment type="similarity">
    <text evidence="2">Belongs to the UPF0702 family.</text>
</comment>
<feature type="transmembrane region" description="Helical" evidence="7">
    <location>
        <begin position="6"/>
        <end position="27"/>
    </location>
</feature>
<keyword evidence="3" id="KW-1003">Cell membrane</keyword>
<name>A0ABS0Y279_9HYPH</name>
<keyword evidence="5 7" id="KW-1133">Transmembrane helix</keyword>
<dbReference type="Proteomes" id="UP000620670">
    <property type="component" value="Unassembled WGS sequence"/>
</dbReference>
<evidence type="ECO:0000256" key="6">
    <source>
        <dbReference type="ARBA" id="ARBA00023136"/>
    </source>
</evidence>
<dbReference type="Pfam" id="PF20730">
    <property type="entry name" value="YetF_N"/>
    <property type="match status" value="1"/>
</dbReference>
<dbReference type="InterPro" id="IPR007353">
    <property type="entry name" value="DUF421"/>
</dbReference>
<comment type="caution">
    <text evidence="10">The sequence shown here is derived from an EMBL/GenBank/DDBJ whole genome shotgun (WGS) entry which is preliminary data.</text>
</comment>
<dbReference type="Gene3D" id="3.30.240.20">
    <property type="entry name" value="bsu07140 like domains"/>
    <property type="match status" value="1"/>
</dbReference>
<evidence type="ECO:0000256" key="1">
    <source>
        <dbReference type="ARBA" id="ARBA00004651"/>
    </source>
</evidence>
<evidence type="ECO:0000313" key="10">
    <source>
        <dbReference type="EMBL" id="MBJ6126407.1"/>
    </source>
</evidence>
<feature type="transmembrane region" description="Helical" evidence="7">
    <location>
        <begin position="64"/>
        <end position="86"/>
    </location>
</feature>
<dbReference type="InterPro" id="IPR023090">
    <property type="entry name" value="UPF0702_alpha/beta_dom_sf"/>
</dbReference>
<feature type="transmembrane region" description="Helical" evidence="7">
    <location>
        <begin position="39"/>
        <end position="58"/>
    </location>
</feature>
<feature type="domain" description="YetF-like N-terminal transmembrane" evidence="9">
    <location>
        <begin position="18"/>
        <end position="84"/>
    </location>
</feature>
<reference evidence="11" key="1">
    <citation type="submission" date="2020-12" db="EMBL/GenBank/DDBJ databases">
        <title>Hymenobacter sp.</title>
        <authorList>
            <person name="Kim M.K."/>
        </authorList>
    </citation>
    <scope>NUCLEOTIDE SEQUENCE [LARGE SCALE GENOMIC DNA]</scope>
    <source>
        <strain evidence="11">BT325</strain>
    </source>
</reference>
<comment type="subcellular location">
    <subcellularLocation>
        <location evidence="1">Cell membrane</location>
        <topology evidence="1">Multi-pass membrane protein</topology>
    </subcellularLocation>
</comment>
<dbReference type="InterPro" id="IPR048454">
    <property type="entry name" value="YetF_N"/>
</dbReference>
<dbReference type="EMBL" id="JAELXT010000012">
    <property type="protein sequence ID" value="MBJ6126407.1"/>
    <property type="molecule type" value="Genomic_DNA"/>
</dbReference>
<dbReference type="Pfam" id="PF04239">
    <property type="entry name" value="DUF421"/>
    <property type="match status" value="1"/>
</dbReference>